<feature type="transmembrane region" description="Helical" evidence="8">
    <location>
        <begin position="242"/>
        <end position="261"/>
    </location>
</feature>
<comment type="subcellular location">
    <subcellularLocation>
        <location evidence="1">Membrane</location>
        <topology evidence="1">Multi-pass membrane protein</topology>
    </subcellularLocation>
</comment>
<dbReference type="PANTHER" id="PTHR14233:SF4">
    <property type="entry name" value="SOLUTE CARRIER FAMILY 35 MEMBER F2"/>
    <property type="match status" value="1"/>
</dbReference>
<evidence type="ECO:0000256" key="1">
    <source>
        <dbReference type="ARBA" id="ARBA00004141"/>
    </source>
</evidence>
<feature type="transmembrane region" description="Helical" evidence="8">
    <location>
        <begin position="273"/>
        <end position="293"/>
    </location>
</feature>
<evidence type="ECO:0000259" key="9">
    <source>
        <dbReference type="PROSITE" id="PS50234"/>
    </source>
</evidence>
<name>A0ABN8M4K8_9CNID</name>
<keyword evidence="11" id="KW-1185">Reference proteome</keyword>
<evidence type="ECO:0000256" key="4">
    <source>
        <dbReference type="ARBA" id="ARBA00022692"/>
    </source>
</evidence>
<dbReference type="InterPro" id="IPR002035">
    <property type="entry name" value="VWF_A"/>
</dbReference>
<dbReference type="Gene3D" id="3.40.50.410">
    <property type="entry name" value="von Willebrand factor, type A domain"/>
    <property type="match status" value="1"/>
</dbReference>
<keyword evidence="4 8" id="KW-0812">Transmembrane</keyword>
<reference evidence="10 11" key="1">
    <citation type="submission" date="2022-05" db="EMBL/GenBank/DDBJ databases">
        <authorList>
            <consortium name="Genoscope - CEA"/>
            <person name="William W."/>
        </authorList>
    </citation>
    <scope>NUCLEOTIDE SEQUENCE [LARGE SCALE GENOMIC DNA]</scope>
</reference>
<evidence type="ECO:0000256" key="6">
    <source>
        <dbReference type="ARBA" id="ARBA00023136"/>
    </source>
</evidence>
<dbReference type="Pfam" id="PF06027">
    <property type="entry name" value="SLC35F"/>
    <property type="match status" value="1"/>
</dbReference>
<dbReference type="Proteomes" id="UP001159427">
    <property type="component" value="Unassembled WGS sequence"/>
</dbReference>
<dbReference type="InterPro" id="IPR037185">
    <property type="entry name" value="EmrE-like"/>
</dbReference>
<dbReference type="CDD" id="cd00198">
    <property type="entry name" value="vWFA"/>
    <property type="match status" value="1"/>
</dbReference>
<feature type="non-terminal residue" evidence="10">
    <location>
        <position position="531"/>
    </location>
</feature>
<protein>
    <recommendedName>
        <fullName evidence="9">VWFA domain-containing protein</fullName>
    </recommendedName>
</protein>
<evidence type="ECO:0000256" key="2">
    <source>
        <dbReference type="ARBA" id="ARBA00007863"/>
    </source>
</evidence>
<evidence type="ECO:0000256" key="8">
    <source>
        <dbReference type="SAM" id="Phobius"/>
    </source>
</evidence>
<feature type="transmembrane region" description="Helical" evidence="8">
    <location>
        <begin position="211"/>
        <end position="230"/>
    </location>
</feature>
<dbReference type="InterPro" id="IPR009262">
    <property type="entry name" value="SLC35_F1/F2/F6"/>
</dbReference>
<dbReference type="EMBL" id="CALNXI010000229">
    <property type="protein sequence ID" value="CAH3022676.1"/>
    <property type="molecule type" value="Genomic_DNA"/>
</dbReference>
<evidence type="ECO:0000256" key="5">
    <source>
        <dbReference type="ARBA" id="ARBA00022989"/>
    </source>
</evidence>
<dbReference type="PANTHER" id="PTHR14233">
    <property type="entry name" value="DUF914-RELATED"/>
    <property type="match status" value="1"/>
</dbReference>
<feature type="transmembrane region" description="Helical" evidence="8">
    <location>
        <begin position="91"/>
        <end position="112"/>
    </location>
</feature>
<organism evidence="10 11">
    <name type="scientific">Porites evermanni</name>
    <dbReference type="NCBI Taxonomy" id="104178"/>
    <lineage>
        <taxon>Eukaryota</taxon>
        <taxon>Metazoa</taxon>
        <taxon>Cnidaria</taxon>
        <taxon>Anthozoa</taxon>
        <taxon>Hexacorallia</taxon>
        <taxon>Scleractinia</taxon>
        <taxon>Fungiina</taxon>
        <taxon>Poritidae</taxon>
        <taxon>Porites</taxon>
    </lineage>
</organism>
<dbReference type="Pfam" id="PF00092">
    <property type="entry name" value="VWA"/>
    <property type="match status" value="1"/>
</dbReference>
<keyword evidence="5 8" id="KW-1133">Transmembrane helix</keyword>
<feature type="transmembrane region" description="Helical" evidence="8">
    <location>
        <begin position="61"/>
        <end position="79"/>
    </location>
</feature>
<comment type="function">
    <text evidence="7">Putative solute transporter.</text>
</comment>
<sequence>MADELVEHVTSRFPFCAGIFNRKFLVILALGQLLSWFVCGTGVFSQLLVTNYGIEIPTTQSFLNYLLLGLVYTTALACHPNDFKRKLKERGLKYFFLALFDVEANFLVVKAYQYTNLTSIQVLDCFTTASVLVLSWIFLKVRYQCVHYSGVVICLVGIICLVIADYYGSRYYGAGKNQVVGDMLVLCGSIMYGVSNVAQEFVVKNFSRAEFLGMIGFFGSFISAIQMIILERNQLLAIEWNYKIALYIVGFAICLFLLYNLMPIAMQFSSATVVNLSLLTADFYSLLCGIFLFRYKFSALYLGSLTFIIIGLIVYNLKPTPRHADPPVTQTSLSYRRLEEDSEESNGDSVLSSSYKIKYIHFMSRFLCHRHVELVFFISVSQSSLCTRALDIAIAVDVSGSLSDNFTQIQTFLNELVGEFTITNNAARIVVFGFDQEPRSTNVNSFDQAGAQSLAGVREQISNVNLTLGATLITVAIAEASRLFNESTVRNNAERVAVFVTDGVNLGGRRFITQPAADLRAVSRKHTLLGL</sequence>
<feature type="transmembrane region" description="Helical" evidence="8">
    <location>
        <begin position="146"/>
        <end position="167"/>
    </location>
</feature>
<feature type="transmembrane region" description="Helical" evidence="8">
    <location>
        <begin position="299"/>
        <end position="317"/>
    </location>
</feature>
<comment type="caution">
    <text evidence="10">The sequence shown here is derived from an EMBL/GenBank/DDBJ whole genome shotgun (WGS) entry which is preliminary data.</text>
</comment>
<dbReference type="SUPFAM" id="SSF53300">
    <property type="entry name" value="vWA-like"/>
    <property type="match status" value="1"/>
</dbReference>
<gene>
    <name evidence="10" type="ORF">PEVE_00016403</name>
</gene>
<evidence type="ECO:0000313" key="11">
    <source>
        <dbReference type="Proteomes" id="UP001159427"/>
    </source>
</evidence>
<evidence type="ECO:0000256" key="3">
    <source>
        <dbReference type="ARBA" id="ARBA00022448"/>
    </source>
</evidence>
<dbReference type="InterPro" id="IPR036465">
    <property type="entry name" value="vWFA_dom_sf"/>
</dbReference>
<evidence type="ECO:0000313" key="10">
    <source>
        <dbReference type="EMBL" id="CAH3022676.1"/>
    </source>
</evidence>
<feature type="transmembrane region" description="Helical" evidence="8">
    <location>
        <begin position="118"/>
        <end position="139"/>
    </location>
</feature>
<feature type="transmembrane region" description="Helical" evidence="8">
    <location>
        <begin position="24"/>
        <end position="49"/>
    </location>
</feature>
<accession>A0ABN8M4K8</accession>
<dbReference type="SUPFAM" id="SSF103481">
    <property type="entry name" value="Multidrug resistance efflux transporter EmrE"/>
    <property type="match status" value="1"/>
</dbReference>
<comment type="similarity">
    <text evidence="2">Belongs to the SLC35F solute transporter family.</text>
</comment>
<keyword evidence="3" id="KW-0813">Transport</keyword>
<feature type="domain" description="VWFA" evidence="9">
    <location>
        <begin position="391"/>
        <end position="531"/>
    </location>
</feature>
<dbReference type="PROSITE" id="PS50234">
    <property type="entry name" value="VWFA"/>
    <property type="match status" value="1"/>
</dbReference>
<evidence type="ECO:0000256" key="7">
    <source>
        <dbReference type="ARBA" id="ARBA00037727"/>
    </source>
</evidence>
<dbReference type="InterPro" id="IPR052221">
    <property type="entry name" value="SLC35F_Transporter"/>
</dbReference>
<proteinExistence type="inferred from homology"/>
<keyword evidence="6 8" id="KW-0472">Membrane</keyword>